<gene>
    <name evidence="2" type="ORF">FUG_LOCUS289721</name>
</gene>
<accession>A0A4E9EAK3</accession>
<dbReference type="EMBL" id="CAAKMV010000131">
    <property type="protein sequence ID" value="VIO58089.1"/>
    <property type="molecule type" value="Genomic_DNA"/>
</dbReference>
<sequence length="107" mass="12335">MQRLGDNARHSRLSRGSFWCILIPESEAQTETATIEDLARTRQDKTHSCHLGNQRGRRKAHDDRSIPLGHGLEIEEKDTILNWPKCQGKKKRADKKERPEFSVNSET</sequence>
<evidence type="ECO:0000313" key="2">
    <source>
        <dbReference type="EMBL" id="VIO58089.1"/>
    </source>
</evidence>
<name>A0A4E9EAK3_GIBZA</name>
<proteinExistence type="predicted"/>
<reference evidence="2" key="1">
    <citation type="submission" date="2019-04" db="EMBL/GenBank/DDBJ databases">
        <authorList>
            <person name="Melise S."/>
            <person name="Noan J."/>
            <person name="Okalmin O."/>
        </authorList>
    </citation>
    <scope>NUCLEOTIDE SEQUENCE</scope>
    <source>
        <strain evidence="2">FN9</strain>
    </source>
</reference>
<feature type="region of interest" description="Disordered" evidence="1">
    <location>
        <begin position="41"/>
        <end position="65"/>
    </location>
</feature>
<protein>
    <submittedName>
        <fullName evidence="2">Uncharacterized protein</fullName>
    </submittedName>
</protein>
<evidence type="ECO:0000256" key="1">
    <source>
        <dbReference type="SAM" id="MobiDB-lite"/>
    </source>
</evidence>
<organism evidence="2">
    <name type="scientific">Gibberella zeae</name>
    <name type="common">Wheat head blight fungus</name>
    <name type="synonym">Fusarium graminearum</name>
    <dbReference type="NCBI Taxonomy" id="5518"/>
    <lineage>
        <taxon>Eukaryota</taxon>
        <taxon>Fungi</taxon>
        <taxon>Dikarya</taxon>
        <taxon>Ascomycota</taxon>
        <taxon>Pezizomycotina</taxon>
        <taxon>Sordariomycetes</taxon>
        <taxon>Hypocreomycetidae</taxon>
        <taxon>Hypocreales</taxon>
        <taxon>Nectriaceae</taxon>
        <taxon>Fusarium</taxon>
    </lineage>
</organism>
<dbReference type="AlphaFoldDB" id="A0A4E9EAK3"/>
<feature type="region of interest" description="Disordered" evidence="1">
    <location>
        <begin position="85"/>
        <end position="107"/>
    </location>
</feature>